<proteinExistence type="predicted"/>
<dbReference type="InterPro" id="IPR036397">
    <property type="entry name" value="RNaseH_sf"/>
</dbReference>
<evidence type="ECO:0000313" key="3">
    <source>
        <dbReference type="Proteomes" id="UP000225706"/>
    </source>
</evidence>
<dbReference type="Proteomes" id="UP000225706">
    <property type="component" value="Unassembled WGS sequence"/>
</dbReference>
<dbReference type="InterPro" id="IPR049012">
    <property type="entry name" value="Mutator_transp_dom"/>
</dbReference>
<keyword evidence="3" id="KW-1185">Reference proteome</keyword>
<evidence type="ECO:0000259" key="1">
    <source>
        <dbReference type="Pfam" id="PF20700"/>
    </source>
</evidence>
<protein>
    <recommendedName>
        <fullName evidence="1">Mutator-like transposase domain-containing protein</fullName>
    </recommendedName>
</protein>
<dbReference type="Gene3D" id="3.30.420.10">
    <property type="entry name" value="Ribonuclease H-like superfamily/Ribonuclease H"/>
    <property type="match status" value="1"/>
</dbReference>
<gene>
    <name evidence="2" type="ORF">AWC38_SpisGene20143</name>
</gene>
<reference evidence="3" key="1">
    <citation type="journal article" date="2017" name="bioRxiv">
        <title>Comparative analysis of the genomes of Stylophora pistillata and Acropora digitifera provides evidence for extensive differences between species of corals.</title>
        <authorList>
            <person name="Voolstra C.R."/>
            <person name="Li Y."/>
            <person name="Liew Y.J."/>
            <person name="Baumgarten S."/>
            <person name="Zoccola D."/>
            <person name="Flot J.-F."/>
            <person name="Tambutte S."/>
            <person name="Allemand D."/>
            <person name="Aranda M."/>
        </authorList>
    </citation>
    <scope>NUCLEOTIDE SEQUENCE [LARGE SCALE GENOMIC DNA]</scope>
</reference>
<accession>A0A2B4RH91</accession>
<sequence>MVIQYYQRCFGYALKQSKDDEEGVRNGLRSIVPHAYGDHSSCGNWCGYLKNNASYKHRGLPHGKDLIGKSLRQSLEEILEIYASNTKKLAPLGSNQVHFKQNRFLVQAAEKNGVMEDLVKAVSGFTLSLPAFRELLLERKSHSQENLVQDLLCKSYEAHNARADVQTLYQLVNNVLNVKLLQQHSFKVSWVASYQKLL</sequence>
<organism evidence="2 3">
    <name type="scientific">Stylophora pistillata</name>
    <name type="common">Smooth cauliflower coral</name>
    <dbReference type="NCBI Taxonomy" id="50429"/>
    <lineage>
        <taxon>Eukaryota</taxon>
        <taxon>Metazoa</taxon>
        <taxon>Cnidaria</taxon>
        <taxon>Anthozoa</taxon>
        <taxon>Hexacorallia</taxon>
        <taxon>Scleractinia</taxon>
        <taxon>Astrocoeniina</taxon>
        <taxon>Pocilloporidae</taxon>
        <taxon>Stylophora</taxon>
    </lineage>
</organism>
<dbReference type="AlphaFoldDB" id="A0A2B4RH91"/>
<evidence type="ECO:0000313" key="2">
    <source>
        <dbReference type="EMBL" id="PFX15635.1"/>
    </source>
</evidence>
<dbReference type="GO" id="GO:0003676">
    <property type="term" value="F:nucleic acid binding"/>
    <property type="evidence" value="ECO:0007669"/>
    <property type="project" value="InterPro"/>
</dbReference>
<name>A0A2B4RH91_STYPI</name>
<comment type="caution">
    <text evidence="2">The sequence shown here is derived from an EMBL/GenBank/DDBJ whole genome shotgun (WGS) entry which is preliminary data.</text>
</comment>
<feature type="domain" description="Mutator-like transposase" evidence="1">
    <location>
        <begin position="2"/>
        <end position="46"/>
    </location>
</feature>
<dbReference type="Pfam" id="PF20700">
    <property type="entry name" value="Mutator"/>
    <property type="match status" value="1"/>
</dbReference>
<dbReference type="OrthoDB" id="5966647at2759"/>
<dbReference type="EMBL" id="LSMT01000627">
    <property type="protein sequence ID" value="PFX15635.1"/>
    <property type="molecule type" value="Genomic_DNA"/>
</dbReference>